<dbReference type="InterPro" id="IPR011051">
    <property type="entry name" value="RmlC_Cupin_sf"/>
</dbReference>
<dbReference type="InterPro" id="IPR010982">
    <property type="entry name" value="Lambda_DNA-bd_dom_sf"/>
</dbReference>
<dbReference type="RefSeq" id="WP_271690000.1">
    <property type="nucleotide sequence ID" value="NZ_CP116423.1"/>
</dbReference>
<dbReference type="CDD" id="cd02209">
    <property type="entry name" value="cupin_XRE_C"/>
    <property type="match status" value="1"/>
</dbReference>
<dbReference type="CDD" id="cd00093">
    <property type="entry name" value="HTH_XRE"/>
    <property type="match status" value="1"/>
</dbReference>
<dbReference type="EMBL" id="CP116423">
    <property type="protein sequence ID" value="WCE71869.1"/>
    <property type="molecule type" value="Genomic_DNA"/>
</dbReference>
<feature type="domain" description="HTH cro/C1-type" evidence="2">
    <location>
        <begin position="16"/>
        <end position="70"/>
    </location>
</feature>
<dbReference type="SMART" id="SM00530">
    <property type="entry name" value="HTH_XRE"/>
    <property type="match status" value="1"/>
</dbReference>
<dbReference type="PANTHER" id="PTHR46797">
    <property type="entry name" value="HTH-TYPE TRANSCRIPTIONAL REGULATOR"/>
    <property type="match status" value="1"/>
</dbReference>
<dbReference type="Gene3D" id="2.60.120.10">
    <property type="entry name" value="Jelly Rolls"/>
    <property type="match status" value="1"/>
</dbReference>
<evidence type="ECO:0000313" key="3">
    <source>
        <dbReference type="EMBL" id="WCE71869.1"/>
    </source>
</evidence>
<dbReference type="SUPFAM" id="SSF47413">
    <property type="entry name" value="lambda repressor-like DNA-binding domains"/>
    <property type="match status" value="1"/>
</dbReference>
<protein>
    <submittedName>
        <fullName evidence="3">XRE family transcriptional regulator</fullName>
    </submittedName>
</protein>
<dbReference type="SUPFAM" id="SSF51182">
    <property type="entry name" value="RmlC-like cupins"/>
    <property type="match status" value="1"/>
</dbReference>
<dbReference type="InterPro" id="IPR050807">
    <property type="entry name" value="TransReg_Diox_bact_type"/>
</dbReference>
<dbReference type="AlphaFoldDB" id="A0AAX3LTI5"/>
<reference evidence="3" key="1">
    <citation type="submission" date="2023-01" db="EMBL/GenBank/DDBJ databases">
        <title>Comparative genomic analysis of cold water coral derived Sulfitobacter faviae: insights into their metabolism and habitat adaptation.</title>
        <authorList>
            <person name="Guo Y."/>
            <person name="Lin S."/>
            <person name="Huang Z."/>
            <person name="Tang K."/>
            <person name="Wang X."/>
        </authorList>
    </citation>
    <scope>NUCLEOTIDE SEQUENCE</scope>
    <source>
        <strain evidence="3">SCSIO W_1865</strain>
    </source>
</reference>
<dbReference type="Gene3D" id="1.10.260.40">
    <property type="entry name" value="lambda repressor-like DNA-binding domains"/>
    <property type="match status" value="1"/>
</dbReference>
<name>A0AAX3LTI5_9RHOB</name>
<sequence>MPRDKAKPEPNLGAAIRKRRKQMQMTLQMLCDKSGVSMGYLSQLERGNATPSLGTLAQIADGLDVALEYFIAAPKPSDGLTRGNERTQFALANSSLTYESLAATFPGAELSSYLLHVPPGYESETVSHEGEEMVFVLEGEIEQTLDGQKFRMSAGDCLHYSGQLPHAWANRTDTTARILWTGTLTVLNRAGAIELPELIKKA</sequence>
<dbReference type="Pfam" id="PF01381">
    <property type="entry name" value="HTH_3"/>
    <property type="match status" value="1"/>
</dbReference>
<proteinExistence type="predicted"/>
<dbReference type="InterPro" id="IPR013096">
    <property type="entry name" value="Cupin_2"/>
</dbReference>
<organism evidence="3 4">
    <name type="scientific">Sulfitobacter faviae</name>
    <dbReference type="NCBI Taxonomy" id="1775881"/>
    <lineage>
        <taxon>Bacteria</taxon>
        <taxon>Pseudomonadati</taxon>
        <taxon>Pseudomonadota</taxon>
        <taxon>Alphaproteobacteria</taxon>
        <taxon>Rhodobacterales</taxon>
        <taxon>Roseobacteraceae</taxon>
        <taxon>Sulfitobacter</taxon>
    </lineage>
</organism>
<accession>A0AAX3LTI5</accession>
<dbReference type="PROSITE" id="PS50943">
    <property type="entry name" value="HTH_CROC1"/>
    <property type="match status" value="1"/>
</dbReference>
<dbReference type="GO" id="GO:0005829">
    <property type="term" value="C:cytosol"/>
    <property type="evidence" value="ECO:0007669"/>
    <property type="project" value="TreeGrafter"/>
</dbReference>
<evidence type="ECO:0000256" key="1">
    <source>
        <dbReference type="ARBA" id="ARBA00023125"/>
    </source>
</evidence>
<gene>
    <name evidence="3" type="ORF">PL336_14030</name>
</gene>
<dbReference type="GO" id="GO:0003677">
    <property type="term" value="F:DNA binding"/>
    <property type="evidence" value="ECO:0007669"/>
    <property type="project" value="UniProtKB-KW"/>
</dbReference>
<dbReference type="PANTHER" id="PTHR46797:SF25">
    <property type="entry name" value="TRANSCRIPTIONAL REGULATOR"/>
    <property type="match status" value="1"/>
</dbReference>
<evidence type="ECO:0000259" key="2">
    <source>
        <dbReference type="PROSITE" id="PS50943"/>
    </source>
</evidence>
<dbReference type="InterPro" id="IPR014710">
    <property type="entry name" value="RmlC-like_jellyroll"/>
</dbReference>
<keyword evidence="1" id="KW-0238">DNA-binding</keyword>
<evidence type="ECO:0000313" key="4">
    <source>
        <dbReference type="Proteomes" id="UP001210770"/>
    </source>
</evidence>
<dbReference type="GO" id="GO:0003700">
    <property type="term" value="F:DNA-binding transcription factor activity"/>
    <property type="evidence" value="ECO:0007669"/>
    <property type="project" value="TreeGrafter"/>
</dbReference>
<dbReference type="InterPro" id="IPR001387">
    <property type="entry name" value="Cro/C1-type_HTH"/>
</dbReference>
<dbReference type="Pfam" id="PF07883">
    <property type="entry name" value="Cupin_2"/>
    <property type="match status" value="1"/>
</dbReference>
<dbReference type="Proteomes" id="UP001210770">
    <property type="component" value="Chromosome"/>
</dbReference>